<dbReference type="InterPro" id="IPR011330">
    <property type="entry name" value="Glyco_hydro/deAcase_b/a-brl"/>
</dbReference>
<dbReference type="PANTHER" id="PTHR10587:SF133">
    <property type="entry name" value="CHITIN DEACETYLASE 1-RELATED"/>
    <property type="match status" value="1"/>
</dbReference>
<keyword evidence="2" id="KW-0378">Hydrolase</keyword>
<feature type="domain" description="NodB homology" evidence="3">
    <location>
        <begin position="1"/>
        <end position="205"/>
    </location>
</feature>
<proteinExistence type="predicted"/>
<dbReference type="PANTHER" id="PTHR10587">
    <property type="entry name" value="GLYCOSYL TRANSFERASE-RELATED"/>
    <property type="match status" value="1"/>
</dbReference>
<dbReference type="InterPro" id="IPR002509">
    <property type="entry name" value="NODB_dom"/>
</dbReference>
<dbReference type="Gene3D" id="3.20.20.370">
    <property type="entry name" value="Glycoside hydrolase/deacetylase"/>
    <property type="match status" value="1"/>
</dbReference>
<dbReference type="Proteomes" id="UP001500394">
    <property type="component" value="Unassembled WGS sequence"/>
</dbReference>
<reference evidence="5" key="1">
    <citation type="journal article" date="2019" name="Int. J. Syst. Evol. Microbiol.">
        <title>The Global Catalogue of Microorganisms (GCM) 10K type strain sequencing project: providing services to taxonomists for standard genome sequencing and annotation.</title>
        <authorList>
            <consortium name="The Broad Institute Genomics Platform"/>
            <consortium name="The Broad Institute Genome Sequencing Center for Infectious Disease"/>
            <person name="Wu L."/>
            <person name="Ma J."/>
        </authorList>
    </citation>
    <scope>NUCLEOTIDE SEQUENCE [LARGE SCALE GENOMIC DNA]</scope>
    <source>
        <strain evidence="5">JCM 17858</strain>
    </source>
</reference>
<dbReference type="PROSITE" id="PS51677">
    <property type="entry name" value="NODB"/>
    <property type="match status" value="1"/>
</dbReference>
<dbReference type="EMBL" id="BAABGR010000015">
    <property type="protein sequence ID" value="GAA4515359.1"/>
    <property type="molecule type" value="Genomic_DNA"/>
</dbReference>
<gene>
    <name evidence="4" type="ORF">GCM10023173_13080</name>
</gene>
<keyword evidence="5" id="KW-1185">Reference proteome</keyword>
<name>A0ABP8R149_9SPHI</name>
<evidence type="ECO:0000259" key="3">
    <source>
        <dbReference type="PROSITE" id="PS51677"/>
    </source>
</evidence>
<evidence type="ECO:0000313" key="4">
    <source>
        <dbReference type="EMBL" id="GAA4515359.1"/>
    </source>
</evidence>
<evidence type="ECO:0000256" key="1">
    <source>
        <dbReference type="ARBA" id="ARBA00022723"/>
    </source>
</evidence>
<dbReference type="RefSeq" id="WP_345066385.1">
    <property type="nucleotide sequence ID" value="NZ_BAABGR010000015.1"/>
</dbReference>
<dbReference type="CDD" id="cd10917">
    <property type="entry name" value="CE4_NodB_like_6s_7s"/>
    <property type="match status" value="1"/>
</dbReference>
<comment type="caution">
    <text evidence="4">The sequence shown here is derived from an EMBL/GenBank/DDBJ whole genome shotgun (WGS) entry which is preliminary data.</text>
</comment>
<accession>A0ABP8R149</accession>
<dbReference type="SUPFAM" id="SSF88713">
    <property type="entry name" value="Glycoside hydrolase/deacetylase"/>
    <property type="match status" value="1"/>
</dbReference>
<dbReference type="Pfam" id="PF01522">
    <property type="entry name" value="Polysacc_deac_1"/>
    <property type="match status" value="1"/>
</dbReference>
<sequence length="210" mass="24598">MSLVFTGDEFRDGLPHIAQVLKKKKVKAAFFVTGKFLEDKKSARILVDLYRDGHYVGPHSDKHLLYAPWEKRDSLLVTKEEFVQDLEANVAKLQKLGIDRGSMFIPPYEWYNRQTVEWAEELNFSVYNYTPGLRTPADYTYPEMANRYMSSDAILNQLYSYEETNGLNGYIILIHIGTDPRRTDKLYLRLEELIDKLNAKNYNFVRLEKL</sequence>
<keyword evidence="1" id="KW-0479">Metal-binding</keyword>
<evidence type="ECO:0000313" key="5">
    <source>
        <dbReference type="Proteomes" id="UP001500394"/>
    </source>
</evidence>
<evidence type="ECO:0000256" key="2">
    <source>
        <dbReference type="ARBA" id="ARBA00022801"/>
    </source>
</evidence>
<organism evidence="4 5">
    <name type="scientific">Sphingobacterium thermophilum</name>
    <dbReference type="NCBI Taxonomy" id="768534"/>
    <lineage>
        <taxon>Bacteria</taxon>
        <taxon>Pseudomonadati</taxon>
        <taxon>Bacteroidota</taxon>
        <taxon>Sphingobacteriia</taxon>
        <taxon>Sphingobacteriales</taxon>
        <taxon>Sphingobacteriaceae</taxon>
        <taxon>Sphingobacterium</taxon>
    </lineage>
</organism>
<protein>
    <recommendedName>
        <fullName evidence="3">NodB homology domain-containing protein</fullName>
    </recommendedName>
</protein>
<dbReference type="InterPro" id="IPR050248">
    <property type="entry name" value="Polysacc_deacetylase_ArnD"/>
</dbReference>